<proteinExistence type="predicted"/>
<evidence type="ECO:0000313" key="10">
    <source>
        <dbReference type="EMBL" id="NNU33867.1"/>
    </source>
</evidence>
<evidence type="ECO:0000256" key="8">
    <source>
        <dbReference type="SAM" id="Phobius"/>
    </source>
</evidence>
<comment type="subcellular location">
    <subcellularLocation>
        <location evidence="1">Membrane</location>
        <topology evidence="1">Multi-pass membrane protein</topology>
    </subcellularLocation>
</comment>
<evidence type="ECO:0000256" key="1">
    <source>
        <dbReference type="ARBA" id="ARBA00004141"/>
    </source>
</evidence>
<evidence type="ECO:0000256" key="3">
    <source>
        <dbReference type="ARBA" id="ARBA00022692"/>
    </source>
</evidence>
<feature type="domain" description="Lycopene cyclase" evidence="9">
    <location>
        <begin position="116"/>
        <end position="205"/>
    </location>
</feature>
<feature type="transmembrane region" description="Helical" evidence="8">
    <location>
        <begin position="21"/>
        <end position="42"/>
    </location>
</feature>
<keyword evidence="6 8" id="KW-0472">Membrane</keyword>
<evidence type="ECO:0000256" key="7">
    <source>
        <dbReference type="ARBA" id="ARBA00023235"/>
    </source>
</evidence>
<feature type="transmembrane region" description="Helical" evidence="8">
    <location>
        <begin position="146"/>
        <end position="170"/>
    </location>
</feature>
<dbReference type="InterPro" id="IPR017825">
    <property type="entry name" value="Lycopene_cyclase_dom"/>
</dbReference>
<comment type="pathway">
    <text evidence="2">Carotenoid biosynthesis.</text>
</comment>
<evidence type="ECO:0000259" key="9">
    <source>
        <dbReference type="Pfam" id="PF18916"/>
    </source>
</evidence>
<evidence type="ECO:0000256" key="4">
    <source>
        <dbReference type="ARBA" id="ARBA00022746"/>
    </source>
</evidence>
<evidence type="ECO:0000256" key="5">
    <source>
        <dbReference type="ARBA" id="ARBA00022989"/>
    </source>
</evidence>
<keyword evidence="4" id="KW-0125">Carotenoid biosynthesis</keyword>
<dbReference type="NCBIfam" id="TIGR03462">
    <property type="entry name" value="CarR_dom_SF"/>
    <property type="match status" value="1"/>
</dbReference>
<accession>A0ABX1W0W2</accession>
<reference evidence="10 11" key="1">
    <citation type="submission" date="2020-05" db="EMBL/GenBank/DDBJ databases">
        <authorList>
            <person name="Khan S.A."/>
            <person name="Jeon C.O."/>
            <person name="Chun B.H."/>
        </authorList>
    </citation>
    <scope>NUCLEOTIDE SEQUENCE [LARGE SCALE GENOMIC DNA]</scope>
    <source>
        <strain evidence="10 11">S1162</strain>
    </source>
</reference>
<evidence type="ECO:0000256" key="6">
    <source>
        <dbReference type="ARBA" id="ARBA00023136"/>
    </source>
</evidence>
<evidence type="ECO:0000313" key="11">
    <source>
        <dbReference type="Proteomes" id="UP000566071"/>
    </source>
</evidence>
<feature type="domain" description="Lycopene cyclase" evidence="9">
    <location>
        <begin position="2"/>
        <end position="79"/>
    </location>
</feature>
<keyword evidence="5 8" id="KW-1133">Transmembrane helix</keyword>
<comment type="caution">
    <text evidence="10">The sequence shown here is derived from an EMBL/GenBank/DDBJ whole genome shotgun (WGS) entry which is preliminary data.</text>
</comment>
<protein>
    <submittedName>
        <fullName evidence="10">Lycopene cyclase domain-containing protein</fullName>
    </submittedName>
</protein>
<organism evidence="10 11">
    <name type="scientific">Mucilaginibacter humi</name>
    <dbReference type="NCBI Taxonomy" id="2732510"/>
    <lineage>
        <taxon>Bacteria</taxon>
        <taxon>Pseudomonadati</taxon>
        <taxon>Bacteroidota</taxon>
        <taxon>Sphingobacteriia</taxon>
        <taxon>Sphingobacteriales</taxon>
        <taxon>Sphingobacteriaceae</taxon>
        <taxon>Mucilaginibacter</taxon>
    </lineage>
</organism>
<keyword evidence="11" id="KW-1185">Reference proteome</keyword>
<keyword evidence="7" id="KW-0413">Isomerase</keyword>
<dbReference type="Proteomes" id="UP000566071">
    <property type="component" value="Unassembled WGS sequence"/>
</dbReference>
<gene>
    <name evidence="10" type="ORF">HK413_06410</name>
</gene>
<dbReference type="Pfam" id="PF18916">
    <property type="entry name" value="Lycopene_cyc"/>
    <property type="match status" value="2"/>
</dbReference>
<feature type="transmembrane region" description="Helical" evidence="8">
    <location>
        <begin position="62"/>
        <end position="82"/>
    </location>
</feature>
<feature type="transmembrane region" description="Helical" evidence="8">
    <location>
        <begin position="118"/>
        <end position="134"/>
    </location>
</feature>
<evidence type="ECO:0000256" key="2">
    <source>
        <dbReference type="ARBA" id="ARBA00004829"/>
    </source>
</evidence>
<dbReference type="EMBL" id="JABFCR010000023">
    <property type="protein sequence ID" value="NNU33867.1"/>
    <property type="molecule type" value="Genomic_DNA"/>
</dbReference>
<feature type="transmembrane region" description="Helical" evidence="8">
    <location>
        <begin position="190"/>
        <end position="207"/>
    </location>
</feature>
<feature type="transmembrane region" description="Helical" evidence="8">
    <location>
        <begin position="94"/>
        <end position="112"/>
    </location>
</feature>
<sequence>MFFSFHPGLKFYKNWPSLFPAMILTAVAFISWDMYFTHLKIWGFNPDYLTGINIGNLPIEEVLFFLCIPYSCMFTYTCLSVLIKKKLSKRGQLVITSTLIALSFFMSIRFHALSYTSYTFVVLAILLIIAQFVLKVNWLSQFYTTYLVLLLPFIIVNGLLTGTGLANPVVWYNPLHIIGLRILTIPFEDIFYGMDLILLNVMIYSAINSNIYQRSKTLKQQTTGPL</sequence>
<keyword evidence="3 8" id="KW-0812">Transmembrane</keyword>
<name>A0ABX1W0W2_9SPHI</name>